<name>A0ABQ8I2P6_9ROSI</name>
<feature type="region of interest" description="Disordered" evidence="1">
    <location>
        <begin position="291"/>
        <end position="319"/>
    </location>
</feature>
<organism evidence="2 3">
    <name type="scientific">Xanthoceras sorbifolium</name>
    <dbReference type="NCBI Taxonomy" id="99658"/>
    <lineage>
        <taxon>Eukaryota</taxon>
        <taxon>Viridiplantae</taxon>
        <taxon>Streptophyta</taxon>
        <taxon>Embryophyta</taxon>
        <taxon>Tracheophyta</taxon>
        <taxon>Spermatophyta</taxon>
        <taxon>Magnoliopsida</taxon>
        <taxon>eudicotyledons</taxon>
        <taxon>Gunneridae</taxon>
        <taxon>Pentapetalae</taxon>
        <taxon>rosids</taxon>
        <taxon>malvids</taxon>
        <taxon>Sapindales</taxon>
        <taxon>Sapindaceae</taxon>
        <taxon>Xanthoceroideae</taxon>
        <taxon>Xanthoceras</taxon>
    </lineage>
</organism>
<reference evidence="2 3" key="1">
    <citation type="submission" date="2021-02" db="EMBL/GenBank/DDBJ databases">
        <title>Plant Genome Project.</title>
        <authorList>
            <person name="Zhang R.-G."/>
        </authorList>
    </citation>
    <scope>NUCLEOTIDE SEQUENCE [LARGE SCALE GENOMIC DNA]</scope>
    <source>
        <tissue evidence="2">Leaves</tissue>
    </source>
</reference>
<comment type="caution">
    <text evidence="2">The sequence shown here is derived from an EMBL/GenBank/DDBJ whole genome shotgun (WGS) entry which is preliminary data.</text>
</comment>
<keyword evidence="3" id="KW-1185">Reference proteome</keyword>
<feature type="compositionally biased region" description="Low complexity" evidence="1">
    <location>
        <begin position="112"/>
        <end position="135"/>
    </location>
</feature>
<feature type="region of interest" description="Disordered" evidence="1">
    <location>
        <begin position="80"/>
        <end position="151"/>
    </location>
</feature>
<dbReference type="PANTHER" id="PTHR36373:SF1">
    <property type="entry name" value="EXPRESSED PROTEIN"/>
    <property type="match status" value="1"/>
</dbReference>
<gene>
    <name evidence="2" type="ORF">JRO89_XS05G0157200</name>
</gene>
<evidence type="ECO:0000313" key="2">
    <source>
        <dbReference type="EMBL" id="KAH7570687.1"/>
    </source>
</evidence>
<sequence length="383" mass="43522">MEPAKIDWKRIESVFVEDKLYENINAPKWVDFLAPEEDSVDDETWFCRPDCKHPKTAEDFLKTPPTSKLPRLIERLPFGDRSQRDARLKRRGQNQCSFSSNERSKCNEDCENQNPNSPTPNNNHQVKSMKAAVKSSSEKNKLINDTSQNDDDQVLPRLKSTLSARNLFTGRDILGHITEFCNELKRLASRARERENVETLTEKKSEVEVGGVKKEEVVSESRITEVLDGKEKERKPLLEVDKEKLEGIEKGSGKDKQRKKKIFDDEAENTPIPLKLENVKRKGEERLLQIRTNPPSPQCFSTTRTAPKTTPSKASVSRPPMEKRIFQEMEQNKAVVVMRKEEPADKGKSASSIVDGRRVGGGGEARAALDVFWFLKPCTTLAS</sequence>
<feature type="region of interest" description="Disordered" evidence="1">
    <location>
        <begin position="340"/>
        <end position="360"/>
    </location>
</feature>
<evidence type="ECO:0000313" key="3">
    <source>
        <dbReference type="Proteomes" id="UP000827721"/>
    </source>
</evidence>
<proteinExistence type="predicted"/>
<dbReference type="PANTHER" id="PTHR36373">
    <property type="entry name" value="EXPRESSED PROTEIN"/>
    <property type="match status" value="1"/>
</dbReference>
<evidence type="ECO:0000256" key="1">
    <source>
        <dbReference type="SAM" id="MobiDB-lite"/>
    </source>
</evidence>
<dbReference type="Proteomes" id="UP000827721">
    <property type="component" value="Unassembled WGS sequence"/>
</dbReference>
<dbReference type="EMBL" id="JAFEMO010000005">
    <property type="protein sequence ID" value="KAH7570687.1"/>
    <property type="molecule type" value="Genomic_DNA"/>
</dbReference>
<protein>
    <submittedName>
        <fullName evidence="2">Uncharacterized protein</fullName>
    </submittedName>
</protein>
<accession>A0ABQ8I2P6</accession>
<feature type="compositionally biased region" description="Polar residues" evidence="1">
    <location>
        <begin position="291"/>
        <end position="315"/>
    </location>
</feature>